<name>A0AAE1GMR6_PETCI</name>
<comment type="caution">
    <text evidence="6">The sequence shown here is derived from an EMBL/GenBank/DDBJ whole genome shotgun (WGS) entry which is preliminary data.</text>
</comment>
<dbReference type="InterPro" id="IPR027417">
    <property type="entry name" value="P-loop_NTPase"/>
</dbReference>
<dbReference type="AlphaFoldDB" id="A0AAE1GMR6"/>
<evidence type="ECO:0000259" key="5">
    <source>
        <dbReference type="Pfam" id="PF13843"/>
    </source>
</evidence>
<dbReference type="Pfam" id="PF00685">
    <property type="entry name" value="Sulfotransfer_1"/>
    <property type="match status" value="1"/>
</dbReference>
<sequence length="488" mass="55003">MMFDTVKLEEVNVKSLYEAFKKLCPGKNVEDGIGVQCLDAMPGQRVIKCHYPLELMPPDLLDKTTVVYVARNPKDMVVSFYHFYKVFKLFYYKGSLDTFIKLFMDNDVVFCPYWPHIKQAWQKRNHPNLHFVFYEDLKADPQGELRKLNQFLATGLTEQQLKNVVQHTSFSSMKSRGDPLPDNGLYNKELYETTGGFYRKDFLVDVGDVIVDVMDIEDLNCSDVGNGETRYQVGVVAHPDTQHPPDKRLAKKRPSQHQPVLSPSQCQPVSGPSQIQPLSGPSQHQPVSGPSQIQPVSGPSQIQPVSGPSQIQPVSGPSQIKPVSGPSQIQPVLSPSQIKPVSGPSQHQPVSAEWSDGQHFEPDIPASDNSASGVTPAFPVENNGTDLQYFEAYFDDQVMGKITMETNQHHAYLVEQWGQEEMPLNSRIRNWQNTNISELYVFLALVILMPHSEKYVLSDYWKKDKLLGTTSFDILVVSPYIIETFLTD</sequence>
<dbReference type="InterPro" id="IPR000863">
    <property type="entry name" value="Sulfotransferase_dom"/>
</dbReference>
<dbReference type="GO" id="GO:0008146">
    <property type="term" value="F:sulfotransferase activity"/>
    <property type="evidence" value="ECO:0007669"/>
    <property type="project" value="InterPro"/>
</dbReference>
<evidence type="ECO:0000259" key="4">
    <source>
        <dbReference type="Pfam" id="PF00685"/>
    </source>
</evidence>
<dbReference type="Gene3D" id="3.40.50.300">
    <property type="entry name" value="P-loop containing nucleotide triphosphate hydrolases"/>
    <property type="match status" value="1"/>
</dbReference>
<feature type="compositionally biased region" description="Polar residues" evidence="3">
    <location>
        <begin position="325"/>
        <end position="349"/>
    </location>
</feature>
<dbReference type="PANTHER" id="PTHR11783">
    <property type="entry name" value="SULFOTRANSFERASE SULT"/>
    <property type="match status" value="1"/>
</dbReference>
<dbReference type="Pfam" id="PF13843">
    <property type="entry name" value="DDE_Tnp_1_7"/>
    <property type="match status" value="1"/>
</dbReference>
<accession>A0AAE1GMR6</accession>
<feature type="domain" description="PiggyBac transposable element-derived protein" evidence="5">
    <location>
        <begin position="387"/>
        <end position="472"/>
    </location>
</feature>
<feature type="region of interest" description="Disordered" evidence="3">
    <location>
        <begin position="236"/>
        <end position="376"/>
    </location>
</feature>
<evidence type="ECO:0000313" key="7">
    <source>
        <dbReference type="Proteomes" id="UP001286313"/>
    </source>
</evidence>
<dbReference type="InterPro" id="IPR029526">
    <property type="entry name" value="PGBD"/>
</dbReference>
<gene>
    <name evidence="6" type="ORF">Pcinc_001767</name>
</gene>
<keyword evidence="2" id="KW-0808">Transferase</keyword>
<protein>
    <recommendedName>
        <fullName evidence="8">Sulfotransferase</fullName>
    </recommendedName>
</protein>
<keyword evidence="7" id="KW-1185">Reference proteome</keyword>
<reference evidence="6" key="1">
    <citation type="submission" date="2023-10" db="EMBL/GenBank/DDBJ databases">
        <title>Genome assemblies of two species of porcelain crab, Petrolisthes cinctipes and Petrolisthes manimaculis (Anomura: Porcellanidae).</title>
        <authorList>
            <person name="Angst P."/>
        </authorList>
    </citation>
    <scope>NUCLEOTIDE SEQUENCE</scope>
    <source>
        <strain evidence="6">PB745_01</strain>
        <tissue evidence="6">Gill</tissue>
    </source>
</reference>
<feature type="compositionally biased region" description="Polar residues" evidence="3">
    <location>
        <begin position="256"/>
        <end position="318"/>
    </location>
</feature>
<feature type="domain" description="Sulfotransferase" evidence="4">
    <location>
        <begin position="34"/>
        <end position="176"/>
    </location>
</feature>
<evidence type="ECO:0000256" key="3">
    <source>
        <dbReference type="SAM" id="MobiDB-lite"/>
    </source>
</evidence>
<proteinExistence type="inferred from homology"/>
<evidence type="ECO:0000313" key="6">
    <source>
        <dbReference type="EMBL" id="KAK3894514.1"/>
    </source>
</evidence>
<dbReference type="Proteomes" id="UP001286313">
    <property type="component" value="Unassembled WGS sequence"/>
</dbReference>
<dbReference type="SUPFAM" id="SSF52540">
    <property type="entry name" value="P-loop containing nucleoside triphosphate hydrolases"/>
    <property type="match status" value="1"/>
</dbReference>
<evidence type="ECO:0000256" key="2">
    <source>
        <dbReference type="ARBA" id="ARBA00022679"/>
    </source>
</evidence>
<dbReference type="EMBL" id="JAWQEG010000107">
    <property type="protein sequence ID" value="KAK3894514.1"/>
    <property type="molecule type" value="Genomic_DNA"/>
</dbReference>
<evidence type="ECO:0000256" key="1">
    <source>
        <dbReference type="ARBA" id="ARBA00005771"/>
    </source>
</evidence>
<comment type="similarity">
    <text evidence="1">Belongs to the sulfotransferase 1 family.</text>
</comment>
<evidence type="ECO:0008006" key="8">
    <source>
        <dbReference type="Google" id="ProtNLM"/>
    </source>
</evidence>
<organism evidence="6 7">
    <name type="scientific">Petrolisthes cinctipes</name>
    <name type="common">Flat porcelain crab</name>
    <dbReference type="NCBI Taxonomy" id="88211"/>
    <lineage>
        <taxon>Eukaryota</taxon>
        <taxon>Metazoa</taxon>
        <taxon>Ecdysozoa</taxon>
        <taxon>Arthropoda</taxon>
        <taxon>Crustacea</taxon>
        <taxon>Multicrustacea</taxon>
        <taxon>Malacostraca</taxon>
        <taxon>Eumalacostraca</taxon>
        <taxon>Eucarida</taxon>
        <taxon>Decapoda</taxon>
        <taxon>Pleocyemata</taxon>
        <taxon>Anomura</taxon>
        <taxon>Galatheoidea</taxon>
        <taxon>Porcellanidae</taxon>
        <taxon>Petrolisthes</taxon>
    </lineage>
</organism>